<evidence type="ECO:0000313" key="3">
    <source>
        <dbReference type="Proteomes" id="UP000662857"/>
    </source>
</evidence>
<gene>
    <name evidence="2" type="primary">casB</name>
    <name evidence="2" type="ORF">JQS43_23440</name>
</gene>
<feature type="region of interest" description="Disordered" evidence="1">
    <location>
        <begin position="195"/>
        <end position="215"/>
    </location>
</feature>
<dbReference type="NCBIfam" id="TIGR02548">
    <property type="entry name" value="casB_cse2"/>
    <property type="match status" value="1"/>
</dbReference>
<dbReference type="Proteomes" id="UP000662857">
    <property type="component" value="Chromosome"/>
</dbReference>
<dbReference type="InterPro" id="IPR013382">
    <property type="entry name" value="CRISPR-assoc_prot_Cse2"/>
</dbReference>
<dbReference type="EMBL" id="CP070499">
    <property type="protein sequence ID" value="QSB14410.1"/>
    <property type="molecule type" value="Genomic_DNA"/>
</dbReference>
<dbReference type="KEGG" id="nhy:JQS43_23440"/>
<protein>
    <submittedName>
        <fullName evidence="2">Type I-E CRISPR-associated protein Cse2/CasB</fullName>
    </submittedName>
</protein>
<proteinExistence type="predicted"/>
<evidence type="ECO:0000313" key="2">
    <source>
        <dbReference type="EMBL" id="QSB14410.1"/>
    </source>
</evidence>
<organism evidence="2 3">
    <name type="scientific">Natronosporangium hydrolyticum</name>
    <dbReference type="NCBI Taxonomy" id="2811111"/>
    <lineage>
        <taxon>Bacteria</taxon>
        <taxon>Bacillati</taxon>
        <taxon>Actinomycetota</taxon>
        <taxon>Actinomycetes</taxon>
        <taxon>Micromonosporales</taxon>
        <taxon>Micromonosporaceae</taxon>
        <taxon>Natronosporangium</taxon>
    </lineage>
</organism>
<dbReference type="RefSeq" id="WP_239676541.1">
    <property type="nucleotide sequence ID" value="NZ_CP070499.1"/>
</dbReference>
<name>A0A895YJX4_9ACTN</name>
<dbReference type="AlphaFoldDB" id="A0A895YJX4"/>
<dbReference type="InterPro" id="IPR038287">
    <property type="entry name" value="Cse2_sf"/>
</dbReference>
<evidence type="ECO:0000256" key="1">
    <source>
        <dbReference type="SAM" id="MobiDB-lite"/>
    </source>
</evidence>
<keyword evidence="3" id="KW-1185">Reference proteome</keyword>
<accession>A0A895YJX4</accession>
<sequence length="215" mass="23555">MTTATASADQQPRPRKLQPLGRFVGHRVSALQRGFLAKEQYSVAALARLRRGVGKEVGELVELGQYTLLGLPEQEFEPDEGATYEERAAYTAITLYAVHQQSRSAGMHQPGIGLGNAVATLARKGNSDAVQRRFEALGTAESFGETVHHARGLITQLRGAGIGIDYGRFADELYFLQVPGGAARVRLQWGRDFYRRDRSDSAPTDPTDPDLEKEA</sequence>
<dbReference type="CDD" id="cd09731">
    <property type="entry name" value="Cse2_I-E"/>
    <property type="match status" value="1"/>
</dbReference>
<reference evidence="2" key="1">
    <citation type="submission" date="2021-02" db="EMBL/GenBank/DDBJ databases">
        <title>Natrosporangium hydrolyticum gen. nov., sp. nov, a haloalkaliphilic actinobacterium from a soda solonchak soil.</title>
        <authorList>
            <person name="Sorokin D.Y."/>
            <person name="Khijniak T.V."/>
            <person name="Zakharycheva A.P."/>
            <person name="Boueva O.V."/>
            <person name="Ariskina E.V."/>
            <person name="Hahnke R.L."/>
            <person name="Bunk B."/>
            <person name="Sproer C."/>
            <person name="Schumann P."/>
            <person name="Evtushenko L.I."/>
            <person name="Kublanov I.V."/>
        </authorList>
    </citation>
    <scope>NUCLEOTIDE SEQUENCE</scope>
    <source>
        <strain evidence="2">DSM 106523</strain>
    </source>
</reference>
<dbReference type="Pfam" id="PF09485">
    <property type="entry name" value="CRISPR_Cse2"/>
    <property type="match status" value="1"/>
</dbReference>
<dbReference type="Gene3D" id="1.10.520.40">
    <property type="entry name" value="CRISPR-associated protein Cse2"/>
    <property type="match status" value="1"/>
</dbReference>